<evidence type="ECO:0000256" key="1">
    <source>
        <dbReference type="SAM" id="MobiDB-lite"/>
    </source>
</evidence>
<accession>A0A2M4B6N9</accession>
<reference evidence="3" key="1">
    <citation type="submission" date="2018-01" db="EMBL/GenBank/DDBJ databases">
        <title>An insight into the sialome of Amazonian anophelines.</title>
        <authorList>
            <person name="Ribeiro J.M."/>
            <person name="Scarpassa V."/>
            <person name="Calvo E."/>
        </authorList>
    </citation>
    <scope>NUCLEOTIDE SEQUENCE</scope>
    <source>
        <tissue evidence="3">Salivary glands</tissue>
    </source>
</reference>
<evidence type="ECO:0000256" key="2">
    <source>
        <dbReference type="SAM" id="SignalP"/>
    </source>
</evidence>
<dbReference type="EMBL" id="GGFK01015351">
    <property type="protein sequence ID" value="MBW48672.1"/>
    <property type="molecule type" value="Transcribed_RNA"/>
</dbReference>
<evidence type="ECO:0000313" key="3">
    <source>
        <dbReference type="EMBL" id="MBW48672.1"/>
    </source>
</evidence>
<name>A0A2M4B6N9_9DIPT</name>
<feature type="signal peptide" evidence="2">
    <location>
        <begin position="1"/>
        <end position="29"/>
    </location>
</feature>
<feature type="chain" id="PRO_5014999110" evidence="2">
    <location>
        <begin position="30"/>
        <end position="75"/>
    </location>
</feature>
<protein>
    <submittedName>
        <fullName evidence="3">Putative secreted protein</fullName>
    </submittedName>
</protein>
<keyword evidence="2" id="KW-0732">Signal</keyword>
<feature type="region of interest" description="Disordered" evidence="1">
    <location>
        <begin position="48"/>
        <end position="75"/>
    </location>
</feature>
<proteinExistence type="predicted"/>
<dbReference type="AlphaFoldDB" id="A0A2M4B6N9"/>
<sequence>MKKKKARLTERPVMVLLLLGCAMWPPFSPSVPRRRCSFGWRYFVPSCTGRPVPGWSPRTDGSRPGSAPAHRHHRG</sequence>
<organism evidence="3">
    <name type="scientific">Anopheles triannulatus</name>
    <dbReference type="NCBI Taxonomy" id="58253"/>
    <lineage>
        <taxon>Eukaryota</taxon>
        <taxon>Metazoa</taxon>
        <taxon>Ecdysozoa</taxon>
        <taxon>Arthropoda</taxon>
        <taxon>Hexapoda</taxon>
        <taxon>Insecta</taxon>
        <taxon>Pterygota</taxon>
        <taxon>Neoptera</taxon>
        <taxon>Endopterygota</taxon>
        <taxon>Diptera</taxon>
        <taxon>Nematocera</taxon>
        <taxon>Culicoidea</taxon>
        <taxon>Culicidae</taxon>
        <taxon>Anophelinae</taxon>
        <taxon>Anopheles</taxon>
    </lineage>
</organism>